<dbReference type="PANTHER" id="PTHR10794:SF94">
    <property type="entry name" value="ESTERASE YHET-RELATED"/>
    <property type="match status" value="1"/>
</dbReference>
<evidence type="ECO:0000256" key="2">
    <source>
        <dbReference type="ARBA" id="ARBA00022487"/>
    </source>
</evidence>
<evidence type="ECO:0000256" key="3">
    <source>
        <dbReference type="ARBA" id="ARBA00022801"/>
    </source>
</evidence>
<dbReference type="GO" id="GO:0047372">
    <property type="term" value="F:monoacylglycerol lipase activity"/>
    <property type="evidence" value="ECO:0007669"/>
    <property type="project" value="TreeGrafter"/>
</dbReference>
<dbReference type="EMBL" id="LNYL01000050">
    <property type="protein sequence ID" value="KTD24468.1"/>
    <property type="molecule type" value="Genomic_DNA"/>
</dbReference>
<dbReference type="SUPFAM" id="SSF53474">
    <property type="entry name" value="alpha/beta-Hydrolases"/>
    <property type="match status" value="1"/>
</dbReference>
<feature type="active site" description="Charge relay system" evidence="4">
    <location>
        <position position="307"/>
    </location>
</feature>
<dbReference type="AlphaFoldDB" id="A0A0W0VVY0"/>
<dbReference type="PROSITE" id="PS01133">
    <property type="entry name" value="UPF0017"/>
    <property type="match status" value="1"/>
</dbReference>
<dbReference type="InterPro" id="IPR029058">
    <property type="entry name" value="AB_hydrolase_fold"/>
</dbReference>
<protein>
    <submittedName>
        <fullName evidence="6">Alpha/beta hydrolase</fullName>
    </submittedName>
</protein>
<evidence type="ECO:0000256" key="1">
    <source>
        <dbReference type="ARBA" id="ARBA00010884"/>
    </source>
</evidence>
<gene>
    <name evidence="6" type="ORF">Lmac_2555</name>
</gene>
<dbReference type="Gene3D" id="3.40.50.1820">
    <property type="entry name" value="alpha/beta hydrolase"/>
    <property type="match status" value="1"/>
</dbReference>
<dbReference type="PIRSF" id="PIRSF005211">
    <property type="entry name" value="Ab_hydro_YheT"/>
    <property type="match status" value="1"/>
</dbReference>
<dbReference type="STRING" id="466.Lmac_2555"/>
<dbReference type="InterPro" id="IPR012020">
    <property type="entry name" value="ABHD4"/>
</dbReference>
<feature type="active site" description="Charge relay system" evidence="4">
    <location>
        <position position="152"/>
    </location>
</feature>
<dbReference type="GO" id="GO:0034338">
    <property type="term" value="F:short-chain carboxylesterase activity"/>
    <property type="evidence" value="ECO:0007669"/>
    <property type="project" value="TreeGrafter"/>
</dbReference>
<dbReference type="PANTHER" id="PTHR10794">
    <property type="entry name" value="ABHYDROLASE DOMAIN-CONTAINING PROTEIN"/>
    <property type="match status" value="1"/>
</dbReference>
<dbReference type="NCBIfam" id="NF008218">
    <property type="entry name" value="PRK10985.1"/>
    <property type="match status" value="1"/>
</dbReference>
<accession>A0A0W0VVY0</accession>
<comment type="similarity">
    <text evidence="1">Belongs to the AB hydrolase superfamily. AB hydrolase 4 family.</text>
</comment>
<evidence type="ECO:0000313" key="6">
    <source>
        <dbReference type="EMBL" id="KTD24468.1"/>
    </source>
</evidence>
<keyword evidence="3 6" id="KW-0378">Hydrolase</keyword>
<reference evidence="6 7" key="1">
    <citation type="submission" date="2015-11" db="EMBL/GenBank/DDBJ databases">
        <title>Genomic analysis of 38 Legionella species identifies large and diverse effector repertoires.</title>
        <authorList>
            <person name="Burstein D."/>
            <person name="Amaro F."/>
            <person name="Zusman T."/>
            <person name="Lifshitz Z."/>
            <person name="Cohen O."/>
            <person name="Gilbert J.A."/>
            <person name="Pupko T."/>
            <person name="Shuman H.A."/>
            <person name="Segal G."/>
        </authorList>
    </citation>
    <scope>NUCLEOTIDE SEQUENCE [LARGE SCALE GENOMIC DNA]</scope>
    <source>
        <strain evidence="6 7">PX-1-G2-E2</strain>
    </source>
</reference>
<dbReference type="Proteomes" id="UP000054908">
    <property type="component" value="Unassembled WGS sequence"/>
</dbReference>
<dbReference type="InterPro" id="IPR050960">
    <property type="entry name" value="AB_hydrolase_4_sf"/>
</dbReference>
<proteinExistence type="inferred from homology"/>
<organism evidence="6 7">
    <name type="scientific">Legionella maceachernii</name>
    <dbReference type="NCBI Taxonomy" id="466"/>
    <lineage>
        <taxon>Bacteria</taxon>
        <taxon>Pseudomonadati</taxon>
        <taxon>Pseudomonadota</taxon>
        <taxon>Gammaproteobacteria</taxon>
        <taxon>Legionellales</taxon>
        <taxon>Legionellaceae</taxon>
        <taxon>Legionella</taxon>
    </lineage>
</organism>
<dbReference type="InterPro" id="IPR000952">
    <property type="entry name" value="AB_hydrolase_4_CS"/>
</dbReference>
<keyword evidence="2" id="KW-0719">Serine esterase</keyword>
<dbReference type="PATRIC" id="fig|466.6.peg.2726"/>
<dbReference type="Pfam" id="PF00561">
    <property type="entry name" value="Abhydrolase_1"/>
    <property type="match status" value="1"/>
</dbReference>
<evidence type="ECO:0000259" key="5">
    <source>
        <dbReference type="Pfam" id="PF00561"/>
    </source>
</evidence>
<comment type="caution">
    <text evidence="6">The sequence shown here is derived from an EMBL/GenBank/DDBJ whole genome shotgun (WGS) entry which is preliminary data.</text>
</comment>
<keyword evidence="7" id="KW-1185">Reference proteome</keyword>
<evidence type="ECO:0000313" key="7">
    <source>
        <dbReference type="Proteomes" id="UP000054908"/>
    </source>
</evidence>
<feature type="active site" description="Charge relay system" evidence="4">
    <location>
        <position position="279"/>
    </location>
</feature>
<name>A0A0W0VVY0_9GAMM</name>
<sequence>MNLALVIMVKMMIINSNFKPAWWLTSSHGQTVYPTLARYISAPVDLVERLELPDGDFIDLAWAINGLDSQAPLVILLHGLGGSVESTYAGGFMQAFNRCGWRAVLMHFRGASPEPNRLPRAYHSGDTGDVDYFLKLLAQREPNTKKAVVGVSLGGNVLLKWLGEQGSQTLVNAAVAVSVPFELRLVADRIGRGFSRIYQAYLLRRMKRVFERKKTLFDDDMPQAFKDMDKWQCFWTFDEYVTAPLNGFPHVHDYYREASSRPYIAKIATPTLIIHALDDPFMTPEVVPSEEELSNEVTLELSAKGGHVGFIMGNLPGKPVYWLEQRIPDYLSQVFVV</sequence>
<dbReference type="InterPro" id="IPR000073">
    <property type="entry name" value="AB_hydrolase_1"/>
</dbReference>
<evidence type="ECO:0000256" key="4">
    <source>
        <dbReference type="PIRSR" id="PIRSR005211-1"/>
    </source>
</evidence>
<feature type="domain" description="AB hydrolase-1" evidence="5">
    <location>
        <begin position="72"/>
        <end position="311"/>
    </location>
</feature>